<evidence type="ECO:0000256" key="1">
    <source>
        <dbReference type="ARBA" id="ARBA00010641"/>
    </source>
</evidence>
<dbReference type="GO" id="GO:0016987">
    <property type="term" value="F:sigma factor activity"/>
    <property type="evidence" value="ECO:0007669"/>
    <property type="project" value="UniProtKB-KW"/>
</dbReference>
<accession>A0AAU7DC42</accession>
<evidence type="ECO:0000256" key="2">
    <source>
        <dbReference type="ARBA" id="ARBA00023015"/>
    </source>
</evidence>
<evidence type="ECO:0000256" key="3">
    <source>
        <dbReference type="ARBA" id="ARBA00023082"/>
    </source>
</evidence>
<dbReference type="CDD" id="cd06171">
    <property type="entry name" value="Sigma70_r4"/>
    <property type="match status" value="1"/>
</dbReference>
<dbReference type="NCBIfam" id="TIGR02999">
    <property type="entry name" value="Sig-70_X6"/>
    <property type="match status" value="1"/>
</dbReference>
<dbReference type="InterPro" id="IPR014284">
    <property type="entry name" value="RNA_pol_sigma-70_dom"/>
</dbReference>
<dbReference type="InterPro" id="IPR053812">
    <property type="entry name" value="HTH_Sigma70_ECF-like"/>
</dbReference>
<dbReference type="Gene3D" id="1.10.1740.10">
    <property type="match status" value="1"/>
</dbReference>
<dbReference type="NCBIfam" id="TIGR02937">
    <property type="entry name" value="sigma70-ECF"/>
    <property type="match status" value="1"/>
</dbReference>
<dbReference type="InterPro" id="IPR011517">
    <property type="entry name" value="RNA_pol_sigma70_ECF-like"/>
</dbReference>
<keyword evidence="3" id="KW-0731">Sigma factor</keyword>
<dbReference type="InterPro" id="IPR036388">
    <property type="entry name" value="WH-like_DNA-bd_sf"/>
</dbReference>
<sequence>MSDQPQMSSEEPSTSETTQLLRAWADGDRGALEQLTPRVYRTLRRIAGYQMQQERAGDSMQATALVHEAYLELIDVTNVNWQHRAHFFAVSAQIMRHILLDRARRRVAAKRGGTAERVNLDELPDLSGDRARELIALEDALNALSEKDSRKARVVELRFFGGLSVEETAEVLEVSPETVMRDWKFARSWLQAELSSNG</sequence>
<reference evidence="6" key="1">
    <citation type="submission" date="2023-03" db="EMBL/GenBank/DDBJ databases">
        <title>Edaphobacter sp.</title>
        <authorList>
            <person name="Huber K.J."/>
            <person name="Papendorf J."/>
            <person name="Pilke C."/>
            <person name="Bunk B."/>
            <person name="Sproeer C."/>
            <person name="Pester M."/>
        </authorList>
    </citation>
    <scope>NUCLEOTIDE SEQUENCE</scope>
    <source>
        <strain evidence="6">DSM 110680</strain>
    </source>
</reference>
<dbReference type="SUPFAM" id="SSF88659">
    <property type="entry name" value="Sigma3 and sigma4 domains of RNA polymerase sigma factors"/>
    <property type="match status" value="1"/>
</dbReference>
<protein>
    <submittedName>
        <fullName evidence="6">Sigma-70 family RNA polymerase sigma factor</fullName>
    </submittedName>
</protein>
<dbReference type="SUPFAM" id="SSF88946">
    <property type="entry name" value="Sigma2 domain of RNA polymerase sigma factors"/>
    <property type="match status" value="1"/>
</dbReference>
<organism evidence="6">
    <name type="scientific">Telmatobacter sp. DSM 110680</name>
    <dbReference type="NCBI Taxonomy" id="3036704"/>
    <lineage>
        <taxon>Bacteria</taxon>
        <taxon>Pseudomonadati</taxon>
        <taxon>Acidobacteriota</taxon>
        <taxon>Terriglobia</taxon>
        <taxon>Terriglobales</taxon>
        <taxon>Acidobacteriaceae</taxon>
        <taxon>Telmatobacter</taxon>
    </lineage>
</organism>
<dbReference type="InterPro" id="IPR013325">
    <property type="entry name" value="RNA_pol_sigma_r2"/>
</dbReference>
<dbReference type="AlphaFoldDB" id="A0AAU7DC42"/>
<dbReference type="Pfam" id="PF07638">
    <property type="entry name" value="Sigma70_ECF"/>
    <property type="match status" value="1"/>
</dbReference>
<keyword evidence="4" id="KW-0804">Transcription</keyword>
<name>A0AAU7DC42_9BACT</name>
<dbReference type="PANTHER" id="PTHR43133">
    <property type="entry name" value="RNA POLYMERASE ECF-TYPE SIGMA FACTO"/>
    <property type="match status" value="1"/>
</dbReference>
<evidence type="ECO:0000259" key="5">
    <source>
        <dbReference type="Pfam" id="PF07638"/>
    </source>
</evidence>
<dbReference type="InterPro" id="IPR013324">
    <property type="entry name" value="RNA_pol_sigma_r3/r4-like"/>
</dbReference>
<proteinExistence type="inferred from homology"/>
<evidence type="ECO:0000313" key="6">
    <source>
        <dbReference type="EMBL" id="XBH15379.1"/>
    </source>
</evidence>
<gene>
    <name evidence="6" type="ORF">P8935_12445</name>
</gene>
<comment type="similarity">
    <text evidence="1">Belongs to the sigma-70 factor family. ECF subfamily.</text>
</comment>
<dbReference type="RefSeq" id="WP_348260611.1">
    <property type="nucleotide sequence ID" value="NZ_CP121196.1"/>
</dbReference>
<feature type="domain" description="RNA polymerase sigma-70 ECF-like HTH" evidence="5">
    <location>
        <begin position="15"/>
        <end position="195"/>
    </location>
</feature>
<dbReference type="PANTHER" id="PTHR43133:SF39">
    <property type="entry name" value="SIMILAR TO RNA POLYMERASE SIGMA-E FACTOR"/>
    <property type="match status" value="1"/>
</dbReference>
<keyword evidence="2" id="KW-0805">Transcription regulation</keyword>
<dbReference type="Gene3D" id="1.10.10.10">
    <property type="entry name" value="Winged helix-like DNA-binding domain superfamily/Winged helix DNA-binding domain"/>
    <property type="match status" value="1"/>
</dbReference>
<dbReference type="GO" id="GO:0006352">
    <property type="term" value="P:DNA-templated transcription initiation"/>
    <property type="evidence" value="ECO:0007669"/>
    <property type="project" value="InterPro"/>
</dbReference>
<dbReference type="EMBL" id="CP121196">
    <property type="protein sequence ID" value="XBH15379.1"/>
    <property type="molecule type" value="Genomic_DNA"/>
</dbReference>
<dbReference type="InterPro" id="IPR039425">
    <property type="entry name" value="RNA_pol_sigma-70-like"/>
</dbReference>
<evidence type="ECO:0000256" key="4">
    <source>
        <dbReference type="ARBA" id="ARBA00023163"/>
    </source>
</evidence>